<sequence length="58" mass="6749">MISEVWGSNQGLWKSLDAVKNNRMFNLDPELFWGNDPVSLKLQIQEIVKMLTEQAKQE</sequence>
<evidence type="ECO:0000313" key="3">
    <source>
        <dbReference type="Proteomes" id="UP000183410"/>
    </source>
</evidence>
<organism evidence="2 3">
    <name type="scientific">Paenibacillus algorifonticola</name>
    <dbReference type="NCBI Taxonomy" id="684063"/>
    <lineage>
        <taxon>Bacteria</taxon>
        <taxon>Bacillati</taxon>
        <taxon>Bacillota</taxon>
        <taxon>Bacilli</taxon>
        <taxon>Bacillales</taxon>
        <taxon>Paenibacillaceae</taxon>
        <taxon>Paenibacillus</taxon>
    </lineage>
</organism>
<dbReference type="OrthoDB" id="2241086at2"/>
<dbReference type="EMBL" id="FONN01000011">
    <property type="protein sequence ID" value="SFE99836.1"/>
    <property type="molecule type" value="Genomic_DNA"/>
</dbReference>
<gene>
    <name evidence="2" type="ORF">SAMN04487969_1115</name>
</gene>
<dbReference type="RefSeq" id="WP_156182339.1">
    <property type="nucleotide sequence ID" value="NZ_FONN01000011.1"/>
</dbReference>
<reference evidence="3" key="1">
    <citation type="submission" date="2016-10" db="EMBL/GenBank/DDBJ databases">
        <authorList>
            <person name="Varghese N."/>
            <person name="Submissions S."/>
        </authorList>
    </citation>
    <scope>NUCLEOTIDE SEQUENCE [LARGE SCALE GENOMIC DNA]</scope>
    <source>
        <strain evidence="3">CGMCC 1.10223</strain>
    </source>
</reference>
<accession>A0A1I2F5D2</accession>
<dbReference type="InterPro" id="IPR002491">
    <property type="entry name" value="ABC_transptr_periplasmic_BD"/>
</dbReference>
<keyword evidence="3" id="KW-1185">Reference proteome</keyword>
<dbReference type="AlphaFoldDB" id="A0A1I2F5D2"/>
<dbReference type="SUPFAM" id="SSF53807">
    <property type="entry name" value="Helical backbone' metal receptor"/>
    <property type="match status" value="1"/>
</dbReference>
<evidence type="ECO:0000313" key="2">
    <source>
        <dbReference type="EMBL" id="SFE99836.1"/>
    </source>
</evidence>
<dbReference type="Gene3D" id="3.40.50.1980">
    <property type="entry name" value="Nitrogenase molybdenum iron protein domain"/>
    <property type="match status" value="1"/>
</dbReference>
<feature type="domain" description="Fe/B12 periplasmic-binding" evidence="1">
    <location>
        <begin position="1"/>
        <end position="55"/>
    </location>
</feature>
<name>A0A1I2F5D2_9BACL</name>
<proteinExistence type="predicted"/>
<dbReference type="Proteomes" id="UP000183410">
    <property type="component" value="Unassembled WGS sequence"/>
</dbReference>
<evidence type="ECO:0000259" key="1">
    <source>
        <dbReference type="PROSITE" id="PS50983"/>
    </source>
</evidence>
<dbReference type="PROSITE" id="PS50983">
    <property type="entry name" value="FE_B12_PBP"/>
    <property type="match status" value="1"/>
</dbReference>
<protein>
    <submittedName>
        <fullName evidence="2">Iron complex transport system substrate-binding protein</fullName>
    </submittedName>
</protein>